<dbReference type="GO" id="GO:0006355">
    <property type="term" value="P:regulation of DNA-templated transcription"/>
    <property type="evidence" value="ECO:0007669"/>
    <property type="project" value="InterPro"/>
</dbReference>
<evidence type="ECO:0000259" key="5">
    <source>
        <dbReference type="PROSITE" id="PS51094"/>
    </source>
</evidence>
<dbReference type="PROSITE" id="PS51094">
    <property type="entry name" value="PTS_EIIA_TYPE_2"/>
    <property type="match status" value="1"/>
</dbReference>
<evidence type="ECO:0000313" key="11">
    <source>
        <dbReference type="Proteomes" id="UP000557857"/>
    </source>
</evidence>
<dbReference type="InterPro" id="IPR036390">
    <property type="entry name" value="WH_DNA-bd_sf"/>
</dbReference>
<dbReference type="InterPro" id="IPR036095">
    <property type="entry name" value="PTS_EIIB-like_sf"/>
</dbReference>
<dbReference type="GO" id="GO:0008982">
    <property type="term" value="F:protein-N(PI)-phosphohistidine-sugar phosphotransferase activity"/>
    <property type="evidence" value="ECO:0007669"/>
    <property type="project" value="InterPro"/>
</dbReference>
<dbReference type="Gene3D" id="1.10.10.10">
    <property type="entry name" value="Winged helix-like DNA-binding domain superfamily/Winged helix DNA-binding domain"/>
    <property type="match status" value="1"/>
</dbReference>
<keyword evidence="3" id="KW-0805">Transcription regulation</keyword>
<dbReference type="Proteomes" id="UP000189299">
    <property type="component" value="Unassembled WGS sequence"/>
</dbReference>
<dbReference type="PROSITE" id="PS51099">
    <property type="entry name" value="PTS_EIIB_TYPE_2"/>
    <property type="match status" value="1"/>
</dbReference>
<dbReference type="InterPro" id="IPR011608">
    <property type="entry name" value="PRD"/>
</dbReference>
<dbReference type="SUPFAM" id="SSF63520">
    <property type="entry name" value="PTS-regulatory domain, PRD"/>
    <property type="match status" value="1"/>
</dbReference>
<organism evidence="9 10">
    <name type="scientific">Enterococcus mundtii</name>
    <dbReference type="NCBI Taxonomy" id="53346"/>
    <lineage>
        <taxon>Bacteria</taxon>
        <taxon>Bacillati</taxon>
        <taxon>Bacillota</taxon>
        <taxon>Bacilli</taxon>
        <taxon>Lactobacillales</taxon>
        <taxon>Enterococcaceae</taxon>
        <taxon>Enterococcus</taxon>
    </lineage>
</organism>
<dbReference type="PROSITE" id="PS51372">
    <property type="entry name" value="PRD_2"/>
    <property type="match status" value="1"/>
</dbReference>
<dbReference type="InterPro" id="IPR036634">
    <property type="entry name" value="PRD_sf"/>
</dbReference>
<comment type="caution">
    <text evidence="9">The sequence shown here is derived from an EMBL/GenBank/DDBJ whole genome shotgun (WGS) entry which is preliminary data.</text>
</comment>
<name>A0A1V2UMS7_ENTMU</name>
<dbReference type="InterPro" id="IPR002178">
    <property type="entry name" value="PTS_EIIA_type-2_dom"/>
</dbReference>
<dbReference type="Pfam" id="PF00359">
    <property type="entry name" value="PTS_EIIA_2"/>
    <property type="match status" value="1"/>
</dbReference>
<dbReference type="SUPFAM" id="SSF46785">
    <property type="entry name" value="Winged helix' DNA-binding domain"/>
    <property type="match status" value="1"/>
</dbReference>
<dbReference type="EMBL" id="MSTR01000001">
    <property type="protein sequence ID" value="ONN44820.1"/>
    <property type="molecule type" value="Genomic_DNA"/>
</dbReference>
<dbReference type="AlphaFoldDB" id="A0A1V2UMS7"/>
<dbReference type="GO" id="GO:0009401">
    <property type="term" value="P:phosphoenolpyruvate-dependent sugar phosphotransferase system"/>
    <property type="evidence" value="ECO:0007669"/>
    <property type="project" value="InterPro"/>
</dbReference>
<dbReference type="Pfam" id="PF00874">
    <property type="entry name" value="PRD"/>
    <property type="match status" value="1"/>
</dbReference>
<dbReference type="InterPro" id="IPR013011">
    <property type="entry name" value="PTS_EIIB_2"/>
</dbReference>
<evidence type="ECO:0000256" key="2">
    <source>
        <dbReference type="ARBA" id="ARBA00022737"/>
    </source>
</evidence>
<feature type="domain" description="PTS EIIB type-2" evidence="6">
    <location>
        <begin position="382"/>
        <end position="470"/>
    </location>
</feature>
<dbReference type="PANTHER" id="PTHR30185:SF18">
    <property type="entry name" value="TRANSCRIPTIONAL REGULATOR MTLR"/>
    <property type="match status" value="1"/>
</dbReference>
<keyword evidence="2" id="KW-0677">Repeat</keyword>
<dbReference type="OrthoDB" id="95158at2"/>
<keyword evidence="4" id="KW-0804">Transcription</keyword>
<dbReference type="PANTHER" id="PTHR30185">
    <property type="entry name" value="CRYPTIC BETA-GLUCOSIDE BGL OPERON ANTITERMINATOR"/>
    <property type="match status" value="1"/>
</dbReference>
<dbReference type="SUPFAM" id="SSF55804">
    <property type="entry name" value="Phoshotransferase/anion transport protein"/>
    <property type="match status" value="1"/>
</dbReference>
<protein>
    <submittedName>
        <fullName evidence="8">HTH domain-containing protein</fullName>
    </submittedName>
    <submittedName>
        <fullName evidence="9">Transcription antiterminator BglG</fullName>
    </submittedName>
</protein>
<gene>
    <name evidence="9" type="ORF">BTN92_01410</name>
    <name evidence="8" type="ORF">HI921_11915</name>
</gene>
<dbReference type="SUPFAM" id="SSF52794">
    <property type="entry name" value="PTS system IIB component-like"/>
    <property type="match status" value="1"/>
</dbReference>
<dbReference type="InterPro" id="IPR013196">
    <property type="entry name" value="HTH_11"/>
</dbReference>
<feature type="domain" description="PTS EIIA type-2" evidence="5">
    <location>
        <begin position="469"/>
        <end position="616"/>
    </location>
</feature>
<evidence type="ECO:0000259" key="7">
    <source>
        <dbReference type="PROSITE" id="PS51372"/>
    </source>
</evidence>
<dbReference type="Pfam" id="PF08279">
    <property type="entry name" value="HTH_11"/>
    <property type="match status" value="1"/>
</dbReference>
<keyword evidence="1" id="KW-0808">Transferase</keyword>
<dbReference type="Gene3D" id="3.40.930.10">
    <property type="entry name" value="Mannitol-specific EII, Chain A"/>
    <property type="match status" value="1"/>
</dbReference>
<dbReference type="InterPro" id="IPR050661">
    <property type="entry name" value="BglG_antiterminators"/>
</dbReference>
<dbReference type="Gene3D" id="1.10.1790.10">
    <property type="entry name" value="PRD domain"/>
    <property type="match status" value="1"/>
</dbReference>
<dbReference type="RefSeq" id="WP_062804958.1">
    <property type="nucleotide sequence ID" value="NZ_CABMMO010000001.1"/>
</dbReference>
<evidence type="ECO:0000256" key="3">
    <source>
        <dbReference type="ARBA" id="ARBA00023015"/>
    </source>
</evidence>
<dbReference type="EMBL" id="JABCAG010000038">
    <property type="protein sequence ID" value="NMP59154.1"/>
    <property type="molecule type" value="Genomic_DNA"/>
</dbReference>
<feature type="domain" description="PRD" evidence="7">
    <location>
        <begin position="272"/>
        <end position="378"/>
    </location>
</feature>
<reference evidence="8 11" key="2">
    <citation type="submission" date="2020-04" db="EMBL/GenBank/DDBJ databases">
        <authorList>
            <person name="Abaymova A."/>
            <person name="Teymurazov M."/>
            <person name="Tazyna O."/>
            <person name="Chatushin Y."/>
            <person name="Svetoch E."/>
            <person name="Pereligyn V."/>
            <person name="Pohylenko V."/>
            <person name="Platonov M."/>
            <person name="Kartsev N."/>
            <person name="Skryabin Y."/>
            <person name="Sizova A."/>
            <person name="Solomentsev V."/>
            <person name="Kislichkina A."/>
            <person name="Bogun A."/>
        </authorList>
    </citation>
    <scope>NUCLEOTIDE SEQUENCE [LARGE SCALE GENOMIC DNA]</scope>
    <source>
        <strain evidence="8">SCPM-O-B-8398</strain>
        <strain evidence="11">SCPM-O-B-8398 (E28)</strain>
    </source>
</reference>
<evidence type="ECO:0000313" key="9">
    <source>
        <dbReference type="EMBL" id="ONN44820.1"/>
    </source>
</evidence>
<evidence type="ECO:0000259" key="6">
    <source>
        <dbReference type="PROSITE" id="PS51099"/>
    </source>
</evidence>
<evidence type="ECO:0000256" key="1">
    <source>
        <dbReference type="ARBA" id="ARBA00022679"/>
    </source>
</evidence>
<dbReference type="InterPro" id="IPR016152">
    <property type="entry name" value="PTrfase/Anion_transptr"/>
</dbReference>
<sequence>MTVVNRWYQILQLLVTHKEMRIGSLKQQLNTSTQTVKTSIESLNEELIGIAEIVQHKNDFHIEIENFEKFDLIMNGSLRRKSDFNSCSKRVFFIVKKLIEQKDFLLIDDLSEALGVSRSTVVKDLRVMKKLISSFNVEVIGTPNRGLRMRGEELDLRLLHLHYVQEYFAERPLSECTQDFVEHLVQKFNLPKNQGLLLKKTISITMKRLLKGNILVDLPNEYMDLMTSHPAFVELIHHLEYEYSITLSQTEQAFLSFPLNISAIAGMDKSTIDEQKIEQLFQQMIETIHQNLLVEFDETFLVHEIKEHFIYMLNRLIFRIELQDLFYGEIESQYPLAYELAKIGLQQIGEQLQRVVPTVEISYIAFYFELALRKQTSNNEHKEIAIVCNTGKGTALIIRRQLERVLGPQISMVHFSEEEYQQEDLDQYFAVFTTIPLKNVKKHTPIIRLINLFNETWLQEEWRKAEKLRAANVHHLKLDFEILNEKKPYKQNLDHMLESLESKGLVDQEFKEQLFIREKLRSTIFEYGIAFPHAINKKSAEIILSVGIFRKGISTINGQVQVVLLLAIPQDLTMEKEKELLKLYDQLFAVIGDPEFRSELCRLDDLVGLQNWMIRKGVIT</sequence>
<dbReference type="Proteomes" id="UP000557857">
    <property type="component" value="Unassembled WGS sequence"/>
</dbReference>
<dbReference type="STRING" id="53346.A5802_001567"/>
<dbReference type="CDD" id="cd05568">
    <property type="entry name" value="PTS_IIB_bgl_like"/>
    <property type="match status" value="1"/>
</dbReference>
<accession>A0A1V2UMS7</accession>
<evidence type="ECO:0000256" key="4">
    <source>
        <dbReference type="ARBA" id="ARBA00023163"/>
    </source>
</evidence>
<evidence type="ECO:0000313" key="8">
    <source>
        <dbReference type="EMBL" id="NMP59154.1"/>
    </source>
</evidence>
<proteinExistence type="predicted"/>
<reference evidence="9 10" key="1">
    <citation type="submission" date="2016-12" db="EMBL/GenBank/DDBJ databases">
        <authorList>
            <person name="Song W.-J."/>
            <person name="Kurnit D.M."/>
        </authorList>
    </citation>
    <scope>NUCLEOTIDE SEQUENCE [LARGE SCALE GENOMIC DNA]</scope>
    <source>
        <strain evidence="9 10">CGB1038-1_S1</strain>
    </source>
</reference>
<dbReference type="InterPro" id="IPR036388">
    <property type="entry name" value="WH-like_DNA-bd_sf"/>
</dbReference>
<evidence type="ECO:0000313" key="10">
    <source>
        <dbReference type="Proteomes" id="UP000189299"/>
    </source>
</evidence>